<evidence type="ECO:0000256" key="1">
    <source>
        <dbReference type="SAM" id="MobiDB-lite"/>
    </source>
</evidence>
<keyword evidence="4" id="KW-1185">Reference proteome</keyword>
<name>X6MDB3_RETFI</name>
<feature type="transmembrane region" description="Helical" evidence="2">
    <location>
        <begin position="176"/>
        <end position="195"/>
    </location>
</feature>
<reference evidence="3 4" key="1">
    <citation type="journal article" date="2013" name="Curr. Biol.">
        <title>The Genome of the Foraminiferan Reticulomyxa filosa.</title>
        <authorList>
            <person name="Glockner G."/>
            <person name="Hulsmann N."/>
            <person name="Schleicher M."/>
            <person name="Noegel A.A."/>
            <person name="Eichinger L."/>
            <person name="Gallinger C."/>
            <person name="Pawlowski J."/>
            <person name="Sierra R."/>
            <person name="Euteneuer U."/>
            <person name="Pillet L."/>
            <person name="Moustafa A."/>
            <person name="Platzer M."/>
            <person name="Groth M."/>
            <person name="Szafranski K."/>
            <person name="Schliwa M."/>
        </authorList>
    </citation>
    <scope>NUCLEOTIDE SEQUENCE [LARGE SCALE GENOMIC DNA]</scope>
</reference>
<evidence type="ECO:0000256" key="2">
    <source>
        <dbReference type="SAM" id="Phobius"/>
    </source>
</evidence>
<gene>
    <name evidence="3" type="ORF">RFI_25705</name>
</gene>
<sequence>MSSKPTLKQRLSDLEDSKSIDTDIRSIITLDEEVIDLDTIAKSELLASNEEIRNTMRQYTAGGNREIKSSSSEANKMTEEDQGLPHKRGGAGYAINYNQTLRVHIDENQYVTIPVTTETTVRDAIDFIQKRKGFDINEHQVYFFIDAKLQPLETKLHLFLNNTVAHTFEIQMKPNYIKSCYCIYIYTYICIYIYMYTY</sequence>
<feature type="non-terminal residue" evidence="3">
    <location>
        <position position="198"/>
    </location>
</feature>
<keyword evidence="2" id="KW-0812">Transmembrane</keyword>
<keyword evidence="2" id="KW-0472">Membrane</keyword>
<dbReference type="Proteomes" id="UP000023152">
    <property type="component" value="Unassembled WGS sequence"/>
</dbReference>
<feature type="region of interest" description="Disordered" evidence="1">
    <location>
        <begin position="61"/>
        <end position="85"/>
    </location>
</feature>
<protein>
    <submittedName>
        <fullName evidence="3">Uncharacterized protein</fullName>
    </submittedName>
</protein>
<accession>X6MDB3</accession>
<evidence type="ECO:0000313" key="4">
    <source>
        <dbReference type="Proteomes" id="UP000023152"/>
    </source>
</evidence>
<dbReference type="EMBL" id="ASPP01022178">
    <property type="protein sequence ID" value="ETO11671.1"/>
    <property type="molecule type" value="Genomic_DNA"/>
</dbReference>
<evidence type="ECO:0000313" key="3">
    <source>
        <dbReference type="EMBL" id="ETO11671.1"/>
    </source>
</evidence>
<dbReference type="AlphaFoldDB" id="X6MDB3"/>
<organism evidence="3 4">
    <name type="scientific">Reticulomyxa filosa</name>
    <dbReference type="NCBI Taxonomy" id="46433"/>
    <lineage>
        <taxon>Eukaryota</taxon>
        <taxon>Sar</taxon>
        <taxon>Rhizaria</taxon>
        <taxon>Retaria</taxon>
        <taxon>Foraminifera</taxon>
        <taxon>Monothalamids</taxon>
        <taxon>Reticulomyxidae</taxon>
        <taxon>Reticulomyxa</taxon>
    </lineage>
</organism>
<proteinExistence type="predicted"/>
<keyword evidence="2" id="KW-1133">Transmembrane helix</keyword>
<comment type="caution">
    <text evidence="3">The sequence shown here is derived from an EMBL/GenBank/DDBJ whole genome shotgun (WGS) entry which is preliminary data.</text>
</comment>